<dbReference type="Pfam" id="PF04101">
    <property type="entry name" value="Glyco_tran_28_C"/>
    <property type="match status" value="1"/>
</dbReference>
<dbReference type="RefSeq" id="WP_311499895.1">
    <property type="nucleotide sequence ID" value="NZ_JAVRHN010000006.1"/>
</dbReference>
<comment type="caution">
    <text evidence="2">The sequence shown here is derived from an EMBL/GenBank/DDBJ whole genome shotgun (WGS) entry which is preliminary data.</text>
</comment>
<keyword evidence="3" id="KW-1185">Reference proteome</keyword>
<evidence type="ECO:0000259" key="1">
    <source>
        <dbReference type="Pfam" id="PF04101"/>
    </source>
</evidence>
<protein>
    <submittedName>
        <fullName evidence="2">Glycosyltransferase</fullName>
    </submittedName>
</protein>
<sequence>MKIYFLTEYSKNIGFGHLSRCSSLADAFTEAGYDVTFFIREWENEELKLDHKKEKVEWINIEHLRNLISSEDIIVFDTYRVSKNDLDLIASEYKHIVSIADSNLNYASRGVVALGSIYGKELNLSSGSITFLAGPEYLLFRKIFWDLPKREIKENVQQILISLGGHINKEVLEIAISSLSLCFSKSKVKVLGNSEIETSGNVEFMGFLDPSDLIKEYQQADLVITNGGQTLNEVILLGIPAIGVVVANNQERNVQAWNKLGVLQKNLQANSGDFQGNLEEVLGEIKKFERRIEITTKGNTLIDSRGARRVVEHIGKSWIKN</sequence>
<dbReference type="SUPFAM" id="SSF53756">
    <property type="entry name" value="UDP-Glycosyltransferase/glycogen phosphorylase"/>
    <property type="match status" value="1"/>
</dbReference>
<dbReference type="PANTHER" id="PTHR21015:SF22">
    <property type="entry name" value="GLYCOSYLTRANSFERASE"/>
    <property type="match status" value="1"/>
</dbReference>
<dbReference type="Gene3D" id="3.40.50.11190">
    <property type="match status" value="1"/>
</dbReference>
<dbReference type="PANTHER" id="PTHR21015">
    <property type="entry name" value="UDP-N-ACETYLGLUCOSAMINE--N-ACETYLMURAMYL-(PENTAPEPTIDE) PYROPHOSPHORYL-UNDECAPRENOL N-ACETYLGLUCOSAMINE TRANSFERASE 1"/>
    <property type="match status" value="1"/>
</dbReference>
<dbReference type="EMBL" id="JAVRHN010000006">
    <property type="protein sequence ID" value="MDT0686571.1"/>
    <property type="molecule type" value="Genomic_DNA"/>
</dbReference>
<evidence type="ECO:0000313" key="2">
    <source>
        <dbReference type="EMBL" id="MDT0686571.1"/>
    </source>
</evidence>
<name>A0ABU3DS84_9FLAO</name>
<organism evidence="2 3">
    <name type="scientific">Autumnicola psychrophila</name>
    <dbReference type="NCBI Taxonomy" id="3075592"/>
    <lineage>
        <taxon>Bacteria</taxon>
        <taxon>Pseudomonadati</taxon>
        <taxon>Bacteroidota</taxon>
        <taxon>Flavobacteriia</taxon>
        <taxon>Flavobacteriales</taxon>
        <taxon>Flavobacteriaceae</taxon>
        <taxon>Autumnicola</taxon>
    </lineage>
</organism>
<feature type="domain" description="Glycosyl transferase family 28 C-terminal" evidence="1">
    <location>
        <begin position="200"/>
        <end position="291"/>
    </location>
</feature>
<reference evidence="2 3" key="1">
    <citation type="submission" date="2023-09" db="EMBL/GenBank/DDBJ databases">
        <authorList>
            <person name="Rey-Velasco X."/>
        </authorList>
    </citation>
    <scope>NUCLEOTIDE SEQUENCE [LARGE SCALE GENOMIC DNA]</scope>
    <source>
        <strain evidence="2 3">F225</strain>
    </source>
</reference>
<accession>A0ABU3DS84</accession>
<proteinExistence type="predicted"/>
<evidence type="ECO:0000313" key="3">
    <source>
        <dbReference type="Proteomes" id="UP001253848"/>
    </source>
</evidence>
<dbReference type="Gene3D" id="3.40.50.2000">
    <property type="entry name" value="Glycogen Phosphorylase B"/>
    <property type="match status" value="1"/>
</dbReference>
<dbReference type="InterPro" id="IPR007235">
    <property type="entry name" value="Glyco_trans_28_C"/>
</dbReference>
<gene>
    <name evidence="2" type="ORF">RM541_09340</name>
</gene>
<dbReference type="Proteomes" id="UP001253848">
    <property type="component" value="Unassembled WGS sequence"/>
</dbReference>